<sequence>MAASPVPPSSAQRQSLLGALDDAMVSLPDDSIAMVAASDEFAALKELATGFAEGKATFFSEGLQQRLKALPKERMNLLMQAVASFNVPLPPGKEQEGLTALLTDTLGKLAEAMSVGKIEEV</sequence>
<dbReference type="EMBL" id="BNJQ01000003">
    <property type="protein sequence ID" value="GHP02234.1"/>
    <property type="molecule type" value="Genomic_DNA"/>
</dbReference>
<evidence type="ECO:0000313" key="1">
    <source>
        <dbReference type="EMBL" id="GHP02234.1"/>
    </source>
</evidence>
<keyword evidence="2" id="KW-1185">Reference proteome</keyword>
<comment type="caution">
    <text evidence="1">The sequence shown here is derived from an EMBL/GenBank/DDBJ whole genome shotgun (WGS) entry which is preliminary data.</text>
</comment>
<gene>
    <name evidence="1" type="ORF">PPROV_000099100</name>
</gene>
<protein>
    <submittedName>
        <fullName evidence="1">Uncharacterized protein</fullName>
    </submittedName>
</protein>
<dbReference type="Proteomes" id="UP000660262">
    <property type="component" value="Unassembled WGS sequence"/>
</dbReference>
<name>A0A830H5B9_9CHLO</name>
<dbReference type="AlphaFoldDB" id="A0A830H5B9"/>
<proteinExistence type="predicted"/>
<reference evidence="1" key="1">
    <citation type="submission" date="2020-10" db="EMBL/GenBank/DDBJ databases">
        <title>Unveiling of a novel bifunctional photoreceptor, Dualchrome1, isolated from a cosmopolitan green alga.</title>
        <authorList>
            <person name="Suzuki S."/>
            <person name="Kawachi M."/>
        </authorList>
    </citation>
    <scope>NUCLEOTIDE SEQUENCE</scope>
    <source>
        <strain evidence="1">NIES 2893</strain>
    </source>
</reference>
<organism evidence="1 2">
    <name type="scientific">Pycnococcus provasolii</name>
    <dbReference type="NCBI Taxonomy" id="41880"/>
    <lineage>
        <taxon>Eukaryota</taxon>
        <taxon>Viridiplantae</taxon>
        <taxon>Chlorophyta</taxon>
        <taxon>Pseudoscourfieldiophyceae</taxon>
        <taxon>Pseudoscourfieldiales</taxon>
        <taxon>Pycnococcaceae</taxon>
        <taxon>Pycnococcus</taxon>
    </lineage>
</organism>
<evidence type="ECO:0000313" key="2">
    <source>
        <dbReference type="Proteomes" id="UP000660262"/>
    </source>
</evidence>
<accession>A0A830H5B9</accession>